<dbReference type="InterPro" id="IPR009057">
    <property type="entry name" value="Homeodomain-like_sf"/>
</dbReference>
<dbReference type="SUPFAM" id="SSF46689">
    <property type="entry name" value="Homeodomain-like"/>
    <property type="match status" value="2"/>
</dbReference>
<organism evidence="5 6">
    <name type="scientific">Chroococcidiopsis cubana SAG 39.79</name>
    <dbReference type="NCBI Taxonomy" id="388085"/>
    <lineage>
        <taxon>Bacteria</taxon>
        <taxon>Bacillati</taxon>
        <taxon>Cyanobacteriota</taxon>
        <taxon>Cyanophyceae</taxon>
        <taxon>Chroococcidiopsidales</taxon>
        <taxon>Chroococcidiopsidaceae</taxon>
        <taxon>Chroococcidiopsis</taxon>
    </lineage>
</organism>
<dbReference type="InterPro" id="IPR018060">
    <property type="entry name" value="HTH_AraC"/>
</dbReference>
<keyword evidence="1" id="KW-0805">Transcription regulation</keyword>
<reference evidence="5 6" key="1">
    <citation type="journal article" date="2019" name="Genome Biol. Evol.">
        <title>Day and night: Metabolic profiles and evolutionary relationships of six axenic non-marine cyanobacteria.</title>
        <authorList>
            <person name="Will S.E."/>
            <person name="Henke P."/>
            <person name="Boedeker C."/>
            <person name="Huang S."/>
            <person name="Brinkmann H."/>
            <person name="Rohde M."/>
            <person name="Jarek M."/>
            <person name="Friedl T."/>
            <person name="Seufert S."/>
            <person name="Schumacher M."/>
            <person name="Overmann J."/>
            <person name="Neumann-Schaal M."/>
            <person name="Petersen J."/>
        </authorList>
    </citation>
    <scope>NUCLEOTIDE SEQUENCE [LARGE SCALE GENOMIC DNA]</scope>
    <source>
        <strain evidence="5 6">SAG 39.79</strain>
    </source>
</reference>
<evidence type="ECO:0000313" key="5">
    <source>
        <dbReference type="EMBL" id="RUT12873.1"/>
    </source>
</evidence>
<dbReference type="PRINTS" id="PR00032">
    <property type="entry name" value="HTHARAC"/>
</dbReference>
<dbReference type="RefSeq" id="WP_106218890.1">
    <property type="nucleotide sequence ID" value="NZ_JAVKZF010000001.1"/>
</dbReference>
<sequence length="297" mass="33437">MTKSPLVVDTFQQGTIFPILPVAPILSSANRDWDGIHVGYYRQPAWETPEATFLQHTITIYTGQPVNVELQAEGRWQQKTYTKGVVGIYPAFAPHIVNWNDEIEFIEIDLDPQTLNRFVDNSINIDCYKIIPQSAINDPLIYSIGMALKTELESSGGGDRLYAESATTMLAAHIVRHYSTQTSTLKEVSGGLPKSKLRKVIDYIQTHLEKNLSLVELAALAQISPHHFARLFKQSTGFSPHQYLLNCRIQAAKSLLAKQDLSIADIALQVGFHDQSRFTSIFRKHTGVTPKKYRDRI</sequence>
<dbReference type="InterPro" id="IPR018062">
    <property type="entry name" value="HTH_AraC-typ_CS"/>
</dbReference>
<evidence type="ECO:0000313" key="6">
    <source>
        <dbReference type="Proteomes" id="UP000282574"/>
    </source>
</evidence>
<dbReference type="PROSITE" id="PS00041">
    <property type="entry name" value="HTH_ARAC_FAMILY_1"/>
    <property type="match status" value="1"/>
</dbReference>
<keyword evidence="6" id="KW-1185">Reference proteome</keyword>
<protein>
    <submittedName>
        <fullName evidence="5">AraC family transcriptional regulator</fullName>
    </submittedName>
</protein>
<gene>
    <name evidence="5" type="ORF">DSM107010_17180</name>
</gene>
<evidence type="ECO:0000256" key="2">
    <source>
        <dbReference type="ARBA" id="ARBA00023125"/>
    </source>
</evidence>
<dbReference type="AlphaFoldDB" id="A0AB37UN55"/>
<dbReference type="PANTHER" id="PTHR46796">
    <property type="entry name" value="HTH-TYPE TRANSCRIPTIONAL ACTIVATOR RHAS-RELATED"/>
    <property type="match status" value="1"/>
</dbReference>
<dbReference type="GO" id="GO:0043565">
    <property type="term" value="F:sequence-specific DNA binding"/>
    <property type="evidence" value="ECO:0007669"/>
    <property type="project" value="InterPro"/>
</dbReference>
<dbReference type="PANTHER" id="PTHR46796:SF6">
    <property type="entry name" value="ARAC SUBFAMILY"/>
    <property type="match status" value="1"/>
</dbReference>
<keyword evidence="2" id="KW-0238">DNA-binding</keyword>
<dbReference type="Pfam" id="PF12833">
    <property type="entry name" value="HTH_18"/>
    <property type="match status" value="1"/>
</dbReference>
<evidence type="ECO:0000256" key="3">
    <source>
        <dbReference type="ARBA" id="ARBA00023163"/>
    </source>
</evidence>
<dbReference type="GO" id="GO:0003700">
    <property type="term" value="F:DNA-binding transcription factor activity"/>
    <property type="evidence" value="ECO:0007669"/>
    <property type="project" value="InterPro"/>
</dbReference>
<dbReference type="SMART" id="SM00342">
    <property type="entry name" value="HTH_ARAC"/>
    <property type="match status" value="1"/>
</dbReference>
<dbReference type="Gene3D" id="1.10.10.60">
    <property type="entry name" value="Homeodomain-like"/>
    <property type="match status" value="2"/>
</dbReference>
<dbReference type="PROSITE" id="PS01124">
    <property type="entry name" value="HTH_ARAC_FAMILY_2"/>
    <property type="match status" value="1"/>
</dbReference>
<proteinExistence type="predicted"/>
<dbReference type="EMBL" id="RSCK01000010">
    <property type="protein sequence ID" value="RUT12873.1"/>
    <property type="molecule type" value="Genomic_DNA"/>
</dbReference>
<evidence type="ECO:0000259" key="4">
    <source>
        <dbReference type="PROSITE" id="PS01124"/>
    </source>
</evidence>
<keyword evidence="3" id="KW-0804">Transcription</keyword>
<dbReference type="InterPro" id="IPR050204">
    <property type="entry name" value="AraC_XylS_family_regulators"/>
</dbReference>
<dbReference type="Proteomes" id="UP000282574">
    <property type="component" value="Unassembled WGS sequence"/>
</dbReference>
<evidence type="ECO:0000256" key="1">
    <source>
        <dbReference type="ARBA" id="ARBA00023015"/>
    </source>
</evidence>
<name>A0AB37UN55_9CYAN</name>
<comment type="caution">
    <text evidence="5">The sequence shown here is derived from an EMBL/GenBank/DDBJ whole genome shotgun (WGS) entry which is preliminary data.</text>
</comment>
<accession>A0AB37UN55</accession>
<dbReference type="InterPro" id="IPR020449">
    <property type="entry name" value="Tscrpt_reg_AraC-type_HTH"/>
</dbReference>
<feature type="domain" description="HTH araC/xylS-type" evidence="4">
    <location>
        <begin position="198"/>
        <end position="296"/>
    </location>
</feature>